<dbReference type="EMBL" id="JBHSXN010000001">
    <property type="protein sequence ID" value="MFC6952018.1"/>
    <property type="molecule type" value="Genomic_DNA"/>
</dbReference>
<accession>A0ABD5VC14</accession>
<evidence type="ECO:0000313" key="2">
    <source>
        <dbReference type="EMBL" id="MFC6952018.1"/>
    </source>
</evidence>
<protein>
    <submittedName>
        <fullName evidence="2">Uncharacterized protein</fullName>
    </submittedName>
</protein>
<dbReference type="AlphaFoldDB" id="A0ABD5VC14"/>
<gene>
    <name evidence="2" type="ORF">ACFQGB_04000</name>
</gene>
<dbReference type="Proteomes" id="UP001596395">
    <property type="component" value="Unassembled WGS sequence"/>
</dbReference>
<keyword evidence="1" id="KW-0812">Transmembrane</keyword>
<keyword evidence="1" id="KW-0472">Membrane</keyword>
<name>A0ABD5VC14_9EURY</name>
<feature type="transmembrane region" description="Helical" evidence="1">
    <location>
        <begin position="59"/>
        <end position="77"/>
    </location>
</feature>
<evidence type="ECO:0000313" key="3">
    <source>
        <dbReference type="Proteomes" id="UP001596395"/>
    </source>
</evidence>
<feature type="transmembrane region" description="Helical" evidence="1">
    <location>
        <begin position="97"/>
        <end position="116"/>
    </location>
</feature>
<proteinExistence type="predicted"/>
<comment type="caution">
    <text evidence="2">The sequence shown here is derived from an EMBL/GenBank/DDBJ whole genome shotgun (WGS) entry which is preliminary data.</text>
</comment>
<organism evidence="2 3">
    <name type="scientific">Halorubellus litoreus</name>
    <dbReference type="NCBI Taxonomy" id="755308"/>
    <lineage>
        <taxon>Archaea</taxon>
        <taxon>Methanobacteriati</taxon>
        <taxon>Methanobacteriota</taxon>
        <taxon>Stenosarchaea group</taxon>
        <taxon>Halobacteria</taxon>
        <taxon>Halobacteriales</taxon>
        <taxon>Halorubellaceae</taxon>
        <taxon>Halorubellus</taxon>
    </lineage>
</organism>
<reference evidence="2 3" key="1">
    <citation type="journal article" date="2019" name="Int. J. Syst. Evol. Microbiol.">
        <title>The Global Catalogue of Microorganisms (GCM) 10K type strain sequencing project: providing services to taxonomists for standard genome sequencing and annotation.</title>
        <authorList>
            <consortium name="The Broad Institute Genomics Platform"/>
            <consortium name="The Broad Institute Genome Sequencing Center for Infectious Disease"/>
            <person name="Wu L."/>
            <person name="Ma J."/>
        </authorList>
    </citation>
    <scope>NUCLEOTIDE SEQUENCE [LARGE SCALE GENOMIC DNA]</scope>
    <source>
        <strain evidence="2 3">GX26</strain>
    </source>
</reference>
<feature type="transmembrane region" description="Helical" evidence="1">
    <location>
        <begin position="31"/>
        <end position="47"/>
    </location>
</feature>
<evidence type="ECO:0000256" key="1">
    <source>
        <dbReference type="SAM" id="Phobius"/>
    </source>
</evidence>
<keyword evidence="1" id="KW-1133">Transmembrane helix</keyword>
<sequence length="117" mass="11247">MTDSDAGATDVDGDGSAMDASTALAGARGKLALAAVFLVAIVAAELTDVSAPAVGLDTAFDVQAAIVGTFIVLFGGAQISHATDVAGSADDGTASQLQRGGAVIVLGGLVVLAVAFL</sequence>
<keyword evidence="3" id="KW-1185">Reference proteome</keyword>
<dbReference type="RefSeq" id="WP_336349016.1">
    <property type="nucleotide sequence ID" value="NZ_JAZAQL010000001.1"/>
</dbReference>